<reference evidence="2 3" key="1">
    <citation type="journal article" date="2016" name="Nat. Commun.">
        <title>Thousands of microbial genomes shed light on interconnected biogeochemical processes in an aquifer system.</title>
        <authorList>
            <person name="Anantharaman K."/>
            <person name="Brown C.T."/>
            <person name="Hug L.A."/>
            <person name="Sharon I."/>
            <person name="Castelle C.J."/>
            <person name="Probst A.J."/>
            <person name="Thomas B.C."/>
            <person name="Singh A."/>
            <person name="Wilkins M.J."/>
            <person name="Karaoz U."/>
            <person name="Brodie E.L."/>
            <person name="Williams K.H."/>
            <person name="Hubbard S.S."/>
            <person name="Banfield J.F."/>
        </authorList>
    </citation>
    <scope>NUCLEOTIDE SEQUENCE [LARGE SCALE GENOMIC DNA]</scope>
</reference>
<evidence type="ECO:0000313" key="2">
    <source>
        <dbReference type="EMBL" id="OGY12892.1"/>
    </source>
</evidence>
<evidence type="ECO:0000256" key="1">
    <source>
        <dbReference type="SAM" id="MobiDB-lite"/>
    </source>
</evidence>
<organism evidence="2 3">
    <name type="scientific">Candidatus Blackburnbacteria bacterium RIFCSPLOWO2_01_FULL_41_27</name>
    <dbReference type="NCBI Taxonomy" id="1797520"/>
    <lineage>
        <taxon>Bacteria</taxon>
        <taxon>Candidatus Blackburniibacteriota</taxon>
    </lineage>
</organism>
<comment type="caution">
    <text evidence="2">The sequence shown here is derived from an EMBL/GenBank/DDBJ whole genome shotgun (WGS) entry which is preliminary data.</text>
</comment>
<gene>
    <name evidence="2" type="ORF">A3A58_02955</name>
</gene>
<proteinExistence type="predicted"/>
<protein>
    <submittedName>
        <fullName evidence="2">Uncharacterized protein</fullName>
    </submittedName>
</protein>
<evidence type="ECO:0000313" key="3">
    <source>
        <dbReference type="Proteomes" id="UP000177685"/>
    </source>
</evidence>
<accession>A0A1G1VCD8</accession>
<feature type="compositionally biased region" description="Low complexity" evidence="1">
    <location>
        <begin position="26"/>
        <end position="37"/>
    </location>
</feature>
<dbReference type="AlphaFoldDB" id="A0A1G1VCD8"/>
<feature type="region of interest" description="Disordered" evidence="1">
    <location>
        <begin position="1"/>
        <end position="37"/>
    </location>
</feature>
<feature type="compositionally biased region" description="Polar residues" evidence="1">
    <location>
        <begin position="9"/>
        <end position="22"/>
    </location>
</feature>
<name>A0A1G1VCD8_9BACT</name>
<dbReference type="Proteomes" id="UP000177685">
    <property type="component" value="Unassembled WGS sequence"/>
</dbReference>
<dbReference type="EMBL" id="MHCD01000045">
    <property type="protein sequence ID" value="OGY12892.1"/>
    <property type="molecule type" value="Genomic_DNA"/>
</dbReference>
<sequence>MNIVKSVKQRGNQLTGGTQEADFSQAAAGAEDSAGLAEEVQAEADLQEIGKTRSSPRAVVFL</sequence>